<comment type="caution">
    <text evidence="1">The sequence shown here is derived from an EMBL/GenBank/DDBJ whole genome shotgun (WGS) entry which is preliminary data.</text>
</comment>
<sequence>MKRGLSDPPPSSNFKISKDRRFSTSMRDLHDGGSQQATSMASTSEYKVMRNSICECCGRNHREECWRHTGACFGCGSLDHQLRYCPSKVEVITKTNLLLTNPLGQSTIANRLIKNCLLISSKHTFLANLLLLNFHEFDAILRLD</sequence>
<keyword evidence="1" id="KW-0482">Metalloprotease</keyword>
<proteinExistence type="predicted"/>
<organism evidence="1 2">
    <name type="scientific">Gossypium australe</name>
    <dbReference type="NCBI Taxonomy" id="47621"/>
    <lineage>
        <taxon>Eukaryota</taxon>
        <taxon>Viridiplantae</taxon>
        <taxon>Streptophyta</taxon>
        <taxon>Embryophyta</taxon>
        <taxon>Tracheophyta</taxon>
        <taxon>Spermatophyta</taxon>
        <taxon>Magnoliopsida</taxon>
        <taxon>eudicotyledons</taxon>
        <taxon>Gunneridae</taxon>
        <taxon>Pentapetalae</taxon>
        <taxon>rosids</taxon>
        <taxon>malvids</taxon>
        <taxon>Malvales</taxon>
        <taxon>Malvaceae</taxon>
        <taxon>Malvoideae</taxon>
        <taxon>Gossypium</taxon>
    </lineage>
</organism>
<dbReference type="Pfam" id="PF08284">
    <property type="entry name" value="RVP_2"/>
    <property type="match status" value="1"/>
</dbReference>
<gene>
    <name evidence="1" type="ORF">EPI10_015652</name>
</gene>
<dbReference type="GO" id="GO:0008237">
    <property type="term" value="F:metallopeptidase activity"/>
    <property type="evidence" value="ECO:0007669"/>
    <property type="project" value="UniProtKB-KW"/>
</dbReference>
<protein>
    <submittedName>
        <fullName evidence="1">ATP-dependent zinc metalloprotease FtsH</fullName>
    </submittedName>
</protein>
<keyword evidence="1" id="KW-0645">Protease</keyword>
<dbReference type="Proteomes" id="UP000325315">
    <property type="component" value="Unassembled WGS sequence"/>
</dbReference>
<keyword evidence="1" id="KW-0378">Hydrolase</keyword>
<evidence type="ECO:0000313" key="2">
    <source>
        <dbReference type="Proteomes" id="UP000325315"/>
    </source>
</evidence>
<name>A0A5B6VLD3_9ROSI</name>
<dbReference type="AlphaFoldDB" id="A0A5B6VLD3"/>
<accession>A0A5B6VLD3</accession>
<keyword evidence="2" id="KW-1185">Reference proteome</keyword>
<dbReference type="GO" id="GO:0006508">
    <property type="term" value="P:proteolysis"/>
    <property type="evidence" value="ECO:0007669"/>
    <property type="project" value="UniProtKB-KW"/>
</dbReference>
<dbReference type="OrthoDB" id="1752340at2759"/>
<reference evidence="1" key="1">
    <citation type="submission" date="2019-08" db="EMBL/GenBank/DDBJ databases">
        <authorList>
            <person name="Liu F."/>
        </authorList>
    </citation>
    <scope>NUCLEOTIDE SEQUENCE [LARGE SCALE GENOMIC DNA]</scope>
    <source>
        <strain evidence="1">PA1801</strain>
        <tissue evidence="1">Leaf</tissue>
    </source>
</reference>
<evidence type="ECO:0000313" key="1">
    <source>
        <dbReference type="EMBL" id="KAA3469903.1"/>
    </source>
</evidence>
<dbReference type="EMBL" id="SMMG02000006">
    <property type="protein sequence ID" value="KAA3469903.1"/>
    <property type="molecule type" value="Genomic_DNA"/>
</dbReference>